<feature type="domain" description="DUF1232" evidence="6">
    <location>
        <begin position="39"/>
        <end position="71"/>
    </location>
</feature>
<accession>A0A0U9HCA2</accession>
<evidence type="ECO:0000259" key="6">
    <source>
        <dbReference type="Pfam" id="PF06803"/>
    </source>
</evidence>
<reference evidence="8" key="1">
    <citation type="submission" date="2015-07" db="EMBL/GenBank/DDBJ databases">
        <title>Draft Genome Sequence of Oceanobacillus picturae Heshi-B3 that Was Isolated from Fermented Rice Bran with Aging Salted Mackerel, Which Was Named Heshiko as Traditional Fermented Seafood in Japan.</title>
        <authorList>
            <person name="Akuzawa S."/>
            <person name="Nakagawa J."/>
            <person name="Kanekatsu T."/>
            <person name="Kanesaki Y."/>
            <person name="Suzuki T."/>
        </authorList>
    </citation>
    <scope>NUCLEOTIDE SEQUENCE [LARGE SCALE GENOMIC DNA]</scope>
    <source>
        <strain evidence="8">Heshi-B3</strain>
    </source>
</reference>
<dbReference type="Pfam" id="PF06803">
    <property type="entry name" value="DUF1232"/>
    <property type="match status" value="1"/>
</dbReference>
<evidence type="ECO:0000256" key="3">
    <source>
        <dbReference type="ARBA" id="ARBA00022989"/>
    </source>
</evidence>
<evidence type="ECO:0000256" key="5">
    <source>
        <dbReference type="SAM" id="Phobius"/>
    </source>
</evidence>
<comment type="subcellular location">
    <subcellularLocation>
        <location evidence="1">Endomembrane system</location>
        <topology evidence="1">Multi-pass membrane protein</topology>
    </subcellularLocation>
</comment>
<evidence type="ECO:0000256" key="4">
    <source>
        <dbReference type="ARBA" id="ARBA00023136"/>
    </source>
</evidence>
<gene>
    <name evidence="7" type="ORF">OPHB3_0576</name>
</gene>
<organism evidence="7 8">
    <name type="scientific">Oceanobacillus picturae</name>
    <dbReference type="NCBI Taxonomy" id="171693"/>
    <lineage>
        <taxon>Bacteria</taxon>
        <taxon>Bacillati</taxon>
        <taxon>Bacillota</taxon>
        <taxon>Bacilli</taxon>
        <taxon>Bacillales</taxon>
        <taxon>Bacillaceae</taxon>
        <taxon>Oceanobacillus</taxon>
    </lineage>
</organism>
<evidence type="ECO:0000313" key="8">
    <source>
        <dbReference type="Proteomes" id="UP000052946"/>
    </source>
</evidence>
<reference evidence="7 8" key="2">
    <citation type="journal article" date="2016" name="Genome Announc.">
        <title>Draft Genome Sequence of Oceanobacillus picturae Heshi-B3, Isolated from Fermented Rice Bran in a Traditional Japanese Seafood Dish.</title>
        <authorList>
            <person name="Akuzawa S."/>
            <person name="Nagaoka J."/>
            <person name="Kanekatsu M."/>
            <person name="Kanesaki Y."/>
            <person name="Suzuki T."/>
        </authorList>
    </citation>
    <scope>NUCLEOTIDE SEQUENCE [LARGE SCALE GENOMIC DNA]</scope>
    <source>
        <strain evidence="7 8">Heshi-B3</strain>
    </source>
</reference>
<keyword evidence="2 5" id="KW-0812">Transmembrane</keyword>
<evidence type="ECO:0000256" key="1">
    <source>
        <dbReference type="ARBA" id="ARBA00004127"/>
    </source>
</evidence>
<dbReference type="AlphaFoldDB" id="A0A0U9HCA2"/>
<proteinExistence type="predicted"/>
<dbReference type="OrthoDB" id="2679475at2"/>
<feature type="transmembrane region" description="Helical" evidence="5">
    <location>
        <begin position="36"/>
        <end position="53"/>
    </location>
</feature>
<evidence type="ECO:0000256" key="2">
    <source>
        <dbReference type="ARBA" id="ARBA00022692"/>
    </source>
</evidence>
<keyword evidence="4 5" id="KW-0472">Membrane</keyword>
<name>A0A0U9HCA2_9BACI</name>
<dbReference type="InterPro" id="IPR010652">
    <property type="entry name" value="DUF1232"/>
</dbReference>
<dbReference type="GO" id="GO:0012505">
    <property type="term" value="C:endomembrane system"/>
    <property type="evidence" value="ECO:0007669"/>
    <property type="project" value="UniProtKB-SubCell"/>
</dbReference>
<comment type="caution">
    <text evidence="7">The sequence shown here is derived from an EMBL/GenBank/DDBJ whole genome shotgun (WGS) entry which is preliminary data.</text>
</comment>
<dbReference type="EMBL" id="BBXV01000008">
    <property type="protein sequence ID" value="GAQ16652.1"/>
    <property type="molecule type" value="Genomic_DNA"/>
</dbReference>
<sequence>MIRSIKRFKFIFQFKKFIPFLRDFFLTNQVGKGKKFLYAGIGLGYILFPFDIIPDFILGLGFIDDITVVLFILERMVKSAPASLREKYSL</sequence>
<dbReference type="Proteomes" id="UP000052946">
    <property type="component" value="Unassembled WGS sequence"/>
</dbReference>
<dbReference type="RefSeq" id="WP_058949332.1">
    <property type="nucleotide sequence ID" value="NZ_BBXV01000008.1"/>
</dbReference>
<keyword evidence="3 5" id="KW-1133">Transmembrane helix</keyword>
<evidence type="ECO:0000313" key="7">
    <source>
        <dbReference type="EMBL" id="GAQ16652.1"/>
    </source>
</evidence>
<protein>
    <submittedName>
        <fullName evidence="7">Membrane protein</fullName>
    </submittedName>
</protein>